<dbReference type="AlphaFoldDB" id="A0A6G1K289"/>
<keyword evidence="3" id="KW-1185">Reference proteome</keyword>
<accession>A0A6G1K289</accession>
<keyword evidence="1" id="KW-1133">Transmembrane helix</keyword>
<feature type="transmembrane region" description="Helical" evidence="1">
    <location>
        <begin position="54"/>
        <end position="72"/>
    </location>
</feature>
<dbReference type="Proteomes" id="UP000799428">
    <property type="component" value="Unassembled WGS sequence"/>
</dbReference>
<organism evidence="2 3">
    <name type="scientific">Pleomassaria siparia CBS 279.74</name>
    <dbReference type="NCBI Taxonomy" id="1314801"/>
    <lineage>
        <taxon>Eukaryota</taxon>
        <taxon>Fungi</taxon>
        <taxon>Dikarya</taxon>
        <taxon>Ascomycota</taxon>
        <taxon>Pezizomycotina</taxon>
        <taxon>Dothideomycetes</taxon>
        <taxon>Pleosporomycetidae</taxon>
        <taxon>Pleosporales</taxon>
        <taxon>Pleomassariaceae</taxon>
        <taxon>Pleomassaria</taxon>
    </lineage>
</organism>
<name>A0A6G1K289_9PLEO</name>
<evidence type="ECO:0000313" key="3">
    <source>
        <dbReference type="Proteomes" id="UP000799428"/>
    </source>
</evidence>
<evidence type="ECO:0000256" key="1">
    <source>
        <dbReference type="SAM" id="Phobius"/>
    </source>
</evidence>
<evidence type="ECO:0000313" key="2">
    <source>
        <dbReference type="EMBL" id="KAF2706986.1"/>
    </source>
</evidence>
<gene>
    <name evidence="2" type="ORF">K504DRAFT_47950</name>
</gene>
<reference evidence="2" key="1">
    <citation type="journal article" date="2020" name="Stud. Mycol.">
        <title>101 Dothideomycetes genomes: a test case for predicting lifestyles and emergence of pathogens.</title>
        <authorList>
            <person name="Haridas S."/>
            <person name="Albert R."/>
            <person name="Binder M."/>
            <person name="Bloem J."/>
            <person name="Labutti K."/>
            <person name="Salamov A."/>
            <person name="Andreopoulos B."/>
            <person name="Baker S."/>
            <person name="Barry K."/>
            <person name="Bills G."/>
            <person name="Bluhm B."/>
            <person name="Cannon C."/>
            <person name="Castanera R."/>
            <person name="Culley D."/>
            <person name="Daum C."/>
            <person name="Ezra D."/>
            <person name="Gonzalez J."/>
            <person name="Henrissat B."/>
            <person name="Kuo A."/>
            <person name="Liang C."/>
            <person name="Lipzen A."/>
            <person name="Lutzoni F."/>
            <person name="Magnuson J."/>
            <person name="Mondo S."/>
            <person name="Nolan M."/>
            <person name="Ohm R."/>
            <person name="Pangilinan J."/>
            <person name="Park H.-J."/>
            <person name="Ramirez L."/>
            <person name="Alfaro M."/>
            <person name="Sun H."/>
            <person name="Tritt A."/>
            <person name="Yoshinaga Y."/>
            <person name="Zwiers L.-H."/>
            <person name="Turgeon B."/>
            <person name="Goodwin S."/>
            <person name="Spatafora J."/>
            <person name="Crous P."/>
            <person name="Grigoriev I."/>
        </authorList>
    </citation>
    <scope>NUCLEOTIDE SEQUENCE</scope>
    <source>
        <strain evidence="2">CBS 279.74</strain>
    </source>
</reference>
<keyword evidence="1" id="KW-0812">Transmembrane</keyword>
<sequence>MSNTPTRISSPCNTLPVFMLYAYHVCVCVHQSPRQPKTGIFSFSFMCPSTPQLSFAYITIGPILVAIMNMVISSRSSITGHIMYQHPSGIMHDRKGAGSASLAS</sequence>
<protein>
    <submittedName>
        <fullName evidence="2">Uncharacterized protein</fullName>
    </submittedName>
</protein>
<proteinExistence type="predicted"/>
<dbReference type="EMBL" id="MU005774">
    <property type="protein sequence ID" value="KAF2706986.1"/>
    <property type="molecule type" value="Genomic_DNA"/>
</dbReference>
<keyword evidence="1" id="KW-0472">Membrane</keyword>